<evidence type="ECO:0000256" key="1">
    <source>
        <dbReference type="ARBA" id="ARBA00022617"/>
    </source>
</evidence>
<gene>
    <name evidence="6" type="ORF">SAMN05444394_0438</name>
</gene>
<dbReference type="InterPro" id="IPR055557">
    <property type="entry name" value="DUF7133"/>
</dbReference>
<dbReference type="GO" id="GO:0009055">
    <property type="term" value="F:electron transfer activity"/>
    <property type="evidence" value="ECO:0007669"/>
    <property type="project" value="InterPro"/>
</dbReference>
<sequence>MSSIRLPSIVGLMLLVFACTSTQKEDLNAISPPLSPAEEQATFQLEPGFKIQLVAAEPMVQEPVAIQFDEDGRMWVIEMRGYMVDIEGNDEDQPIGRISILEDQDGDGEMDKSTVYLDSLVMPRSIGLFKGGALVAENNALWITEDLDGDLKADTKILLDATYSQNGVVEHTDNGLLRTVDNWYYSAKSRLRYRLKGDEWIRDSTEFRGQWGISQDDKGRLIYNYNWSQLHGDLVPPNYLFTNPNHTPSTGIDYGLTIDRRVYPIRPNHAVNRGYIPGTLDQEGRLLEFTSACAPTVYRSALFPQEYLGNIFVMENAGNLVKRNVVKENGNYLEAHDPNPGREFLASSDERFRPVNGYVGPDGALYIVDMYRGIIQHLDYMTEYLREQTIQRKLDAPVHMGRIWRIVPADTDPKKVEKLSSKSDSELVAYLGHSDGWYRDMAQRLLVENNDESQVPVLKEIVLNSSNELGAFHALWTLEGMGQADEGFLLEVLDHNSELIQSAALRILDKLAKEEEGIRRRLGEKMIEVSKNAGKSTDLQLALSAYALSDQDARQVLLEVLSKQGEDALIRDAAMSSLTNREYDFLQAIWKDATWNDLKPAHEIFLEMLTASIVKKADQNEIKGLLALVDIPELSWKEQTVLSSLAIQSANSPEKGFVSYRAEPSIFQRTDLPIDSQRMGMLKSLFTWPGFHPDEVEAVAGTLDASALKQFADGRQKFLVSCASCHGSDGRGENRMGPPLVNSEWVLGDEKRLSLILLHGLEGPIEVDGKKYDAPEILPVMPAHSTMDDASIAAILTYIRNEWGNQAPPISRRTVGGMRLTTQGRVYPWSAEELNQHIENLE</sequence>
<dbReference type="SUPFAM" id="SSF48371">
    <property type="entry name" value="ARM repeat"/>
    <property type="match status" value="1"/>
</dbReference>
<dbReference type="InterPro" id="IPR011042">
    <property type="entry name" value="6-blade_b-propeller_TolB-like"/>
</dbReference>
<evidence type="ECO:0000256" key="3">
    <source>
        <dbReference type="ARBA" id="ARBA00023004"/>
    </source>
</evidence>
<dbReference type="InterPro" id="IPR036909">
    <property type="entry name" value="Cyt_c-like_dom_sf"/>
</dbReference>
<keyword evidence="1 4" id="KW-0349">Heme</keyword>
<dbReference type="Proteomes" id="UP000185221">
    <property type="component" value="Unassembled WGS sequence"/>
</dbReference>
<dbReference type="STRING" id="226505.SAMN05444394_0438"/>
<dbReference type="EMBL" id="FSRC01000001">
    <property type="protein sequence ID" value="SIN66891.1"/>
    <property type="molecule type" value="Genomic_DNA"/>
</dbReference>
<dbReference type="PROSITE" id="PS51007">
    <property type="entry name" value="CYTC"/>
    <property type="match status" value="1"/>
</dbReference>
<reference evidence="7" key="1">
    <citation type="submission" date="2016-11" db="EMBL/GenBank/DDBJ databases">
        <authorList>
            <person name="Varghese N."/>
            <person name="Submissions S."/>
        </authorList>
    </citation>
    <scope>NUCLEOTIDE SEQUENCE [LARGE SCALE GENOMIC DNA]</scope>
    <source>
        <strain evidence="7">DSM 15292</strain>
    </source>
</reference>
<evidence type="ECO:0000313" key="7">
    <source>
        <dbReference type="Proteomes" id="UP000185221"/>
    </source>
</evidence>
<dbReference type="InterPro" id="IPR011989">
    <property type="entry name" value="ARM-like"/>
</dbReference>
<dbReference type="Gene3D" id="1.10.760.10">
    <property type="entry name" value="Cytochrome c-like domain"/>
    <property type="match status" value="1"/>
</dbReference>
<dbReference type="AlphaFoldDB" id="A0A1N6D7U6"/>
<keyword evidence="3 4" id="KW-0408">Iron</keyword>
<evidence type="ECO:0000256" key="2">
    <source>
        <dbReference type="ARBA" id="ARBA00022723"/>
    </source>
</evidence>
<dbReference type="Pfam" id="PF23500">
    <property type="entry name" value="DUF7133"/>
    <property type="match status" value="1"/>
</dbReference>
<dbReference type="GO" id="GO:0020037">
    <property type="term" value="F:heme binding"/>
    <property type="evidence" value="ECO:0007669"/>
    <property type="project" value="InterPro"/>
</dbReference>
<accession>A0A1N6D7U6</accession>
<dbReference type="GO" id="GO:0046872">
    <property type="term" value="F:metal ion binding"/>
    <property type="evidence" value="ECO:0007669"/>
    <property type="project" value="UniProtKB-KW"/>
</dbReference>
<organism evidence="6 7">
    <name type="scientific">Algoriphagus halophilus</name>
    <dbReference type="NCBI Taxonomy" id="226505"/>
    <lineage>
        <taxon>Bacteria</taxon>
        <taxon>Pseudomonadati</taxon>
        <taxon>Bacteroidota</taxon>
        <taxon>Cytophagia</taxon>
        <taxon>Cytophagales</taxon>
        <taxon>Cyclobacteriaceae</taxon>
        <taxon>Algoriphagus</taxon>
    </lineage>
</organism>
<dbReference type="Pfam" id="PF00034">
    <property type="entry name" value="Cytochrom_C"/>
    <property type="match status" value="1"/>
</dbReference>
<dbReference type="SUPFAM" id="SSF46626">
    <property type="entry name" value="Cytochrome c"/>
    <property type="match status" value="1"/>
</dbReference>
<dbReference type="OrthoDB" id="9808161at2"/>
<protein>
    <submittedName>
        <fullName evidence="6">Putative membrane-bound dehydrogenase domain-containing protein</fullName>
    </submittedName>
</protein>
<evidence type="ECO:0000313" key="6">
    <source>
        <dbReference type="EMBL" id="SIN66891.1"/>
    </source>
</evidence>
<keyword evidence="7" id="KW-1185">Reference proteome</keyword>
<dbReference type="RefSeq" id="WP_074223189.1">
    <property type="nucleotide sequence ID" value="NZ_FSRC01000001.1"/>
</dbReference>
<proteinExistence type="predicted"/>
<dbReference type="PANTHER" id="PTHR33546:SF1">
    <property type="entry name" value="LARGE, MULTIFUNCTIONAL SECRETED PROTEIN"/>
    <property type="match status" value="1"/>
</dbReference>
<dbReference type="Gene3D" id="2.120.10.30">
    <property type="entry name" value="TolB, C-terminal domain"/>
    <property type="match status" value="1"/>
</dbReference>
<name>A0A1N6D7U6_9BACT</name>
<dbReference type="InterPro" id="IPR009056">
    <property type="entry name" value="Cyt_c-like_dom"/>
</dbReference>
<evidence type="ECO:0000256" key="4">
    <source>
        <dbReference type="PROSITE-ProRule" id="PRU00433"/>
    </source>
</evidence>
<dbReference type="PANTHER" id="PTHR33546">
    <property type="entry name" value="LARGE, MULTIFUNCTIONAL SECRETED PROTEIN-RELATED"/>
    <property type="match status" value="1"/>
</dbReference>
<keyword evidence="2 4" id="KW-0479">Metal-binding</keyword>
<evidence type="ECO:0000259" key="5">
    <source>
        <dbReference type="PROSITE" id="PS51007"/>
    </source>
</evidence>
<dbReference type="InterPro" id="IPR011041">
    <property type="entry name" value="Quinoprot_gluc/sorb_DH_b-prop"/>
</dbReference>
<dbReference type="SUPFAM" id="SSF50952">
    <property type="entry name" value="Soluble quinoprotein glucose dehydrogenase"/>
    <property type="match status" value="1"/>
</dbReference>
<dbReference type="Gene3D" id="1.25.10.10">
    <property type="entry name" value="Leucine-rich Repeat Variant"/>
    <property type="match status" value="1"/>
</dbReference>
<feature type="domain" description="Cytochrome c" evidence="5">
    <location>
        <begin position="709"/>
        <end position="803"/>
    </location>
</feature>
<dbReference type="PROSITE" id="PS51257">
    <property type="entry name" value="PROKAR_LIPOPROTEIN"/>
    <property type="match status" value="1"/>
</dbReference>
<dbReference type="InterPro" id="IPR016024">
    <property type="entry name" value="ARM-type_fold"/>
</dbReference>